<organism evidence="1">
    <name type="scientific">human gut metagenome</name>
    <dbReference type="NCBI Taxonomy" id="408170"/>
    <lineage>
        <taxon>unclassified sequences</taxon>
        <taxon>metagenomes</taxon>
        <taxon>organismal metagenomes</taxon>
    </lineage>
</organism>
<sequence length="59" mass="6781">TKKVSDLDKTIDKVSLIKLVEEYKNVCSVSVTLDCFGIKRSTFYRWKAEGEKPKKGTRL</sequence>
<comment type="caution">
    <text evidence="1">The sequence shown here is derived from an EMBL/GenBank/DDBJ whole genome shotgun (WGS) entry which is preliminary data.</text>
</comment>
<name>W1YRK9_9ZZZZ</name>
<evidence type="ECO:0008006" key="2">
    <source>
        <dbReference type="Google" id="ProtNLM"/>
    </source>
</evidence>
<evidence type="ECO:0000313" key="1">
    <source>
        <dbReference type="EMBL" id="ETJ44961.1"/>
    </source>
</evidence>
<dbReference type="AlphaFoldDB" id="W1YRK9"/>
<gene>
    <name evidence="1" type="ORF">Q604_UNBC01037G0001</name>
</gene>
<dbReference type="EMBL" id="AZMM01001037">
    <property type="protein sequence ID" value="ETJ44961.1"/>
    <property type="molecule type" value="Genomic_DNA"/>
</dbReference>
<protein>
    <recommendedName>
        <fullName evidence="2">Transposase</fullName>
    </recommendedName>
</protein>
<reference evidence="1" key="1">
    <citation type="submission" date="2013-12" db="EMBL/GenBank/DDBJ databases">
        <title>A Varibaculum cambriense genome reconstructed from a premature infant gut community with otherwise low bacterial novelty that shifts toward anaerobic metabolism during the third week of life.</title>
        <authorList>
            <person name="Brown C.T."/>
            <person name="Sharon I."/>
            <person name="Thomas B.C."/>
            <person name="Castelle C.J."/>
            <person name="Morowitz M.J."/>
            <person name="Banfield J.F."/>
        </authorList>
    </citation>
    <scope>NUCLEOTIDE SEQUENCE</scope>
</reference>
<accession>W1YRK9</accession>
<feature type="non-terminal residue" evidence="1">
    <location>
        <position position="1"/>
    </location>
</feature>
<proteinExistence type="predicted"/>